<evidence type="ECO:0000259" key="2">
    <source>
        <dbReference type="PROSITE" id="PS50222"/>
    </source>
</evidence>
<protein>
    <submittedName>
        <fullName evidence="3">DNA helicase HerA-like ATPase</fullName>
    </submittedName>
</protein>
<feature type="domain" description="EF-hand" evidence="2">
    <location>
        <begin position="127"/>
        <end position="162"/>
    </location>
</feature>
<name>A0ABU0AX02_9FIRM</name>
<organism evidence="3 4">
    <name type="scientific">Peptoniphilus koenoeneniae</name>
    <dbReference type="NCBI Taxonomy" id="507751"/>
    <lineage>
        <taxon>Bacteria</taxon>
        <taxon>Bacillati</taxon>
        <taxon>Bacillota</taxon>
        <taxon>Tissierellia</taxon>
        <taxon>Tissierellales</taxon>
        <taxon>Peptoniphilaceae</taxon>
        <taxon>Peptoniphilus</taxon>
    </lineage>
</organism>
<dbReference type="RefSeq" id="WP_307495221.1">
    <property type="nucleotide sequence ID" value="NZ_JAUSTN010000006.1"/>
</dbReference>
<dbReference type="PANTHER" id="PTHR30121">
    <property type="entry name" value="UNCHARACTERIZED PROTEIN YJGR-RELATED"/>
    <property type="match status" value="1"/>
</dbReference>
<evidence type="ECO:0000313" key="3">
    <source>
        <dbReference type="EMBL" id="MDQ0275331.1"/>
    </source>
</evidence>
<evidence type="ECO:0000313" key="4">
    <source>
        <dbReference type="Proteomes" id="UP001236559"/>
    </source>
</evidence>
<dbReference type="InterPro" id="IPR033186">
    <property type="entry name" value="HerA_C"/>
</dbReference>
<dbReference type="SUPFAM" id="SSF52540">
    <property type="entry name" value="P-loop containing nucleoside triphosphate hydrolases"/>
    <property type="match status" value="1"/>
</dbReference>
<feature type="region of interest" description="Disordered" evidence="1">
    <location>
        <begin position="445"/>
        <end position="469"/>
    </location>
</feature>
<dbReference type="Gene3D" id="3.40.50.300">
    <property type="entry name" value="P-loop containing nucleotide triphosphate hydrolases"/>
    <property type="match status" value="2"/>
</dbReference>
<dbReference type="InterPro" id="IPR051162">
    <property type="entry name" value="T4SS_component"/>
</dbReference>
<sequence length="499" mass="56412">MDKILIGKGQKENYILLNKINRHGLISGATGTGKTVSLKVLAEGLSDNGVPCILADVKGDLANIAKAGKNNEKIIERLNTLKIENFEFKNYPLNIWDIYMKKGIPLRITVSEMGPLMLSNILGLNDTQMGVLNIVFKVADKNGLLLIDLKDLKQVINYVDENKIEITKEFGNVTSQSLGAIQRKLLYIEDSGGDLFFAEPAIDINDFLKTDSQGRGFVNILQADKLISNPILYSMLLLYLLSEIYENFPEVGDLDKPKLVFFFDEAHLLFNNVPDILKNKIIQIVRLVRSKGVGIFFISQNPLDIPEEISSQLANRILHQLRAYSPKELKAINAVADTFRQDGSIDIKEELISLKTGQAIVSFADENGAPTFADKAIILPPHSSFETLSDSEYEDLIKNSPLYNKYKDSFDRESAYEILNEKIKRDELEKQREEDFQKKREEFERKEKELDRQYNSQNRSSSRPKKSYLDKGIDSILGTVTRSIGREIARGILGSIKKR</sequence>
<accession>A0ABU0AX02</accession>
<dbReference type="PANTHER" id="PTHR30121:SF6">
    <property type="entry name" value="SLR6007 PROTEIN"/>
    <property type="match status" value="1"/>
</dbReference>
<proteinExistence type="predicted"/>
<reference evidence="3 4" key="1">
    <citation type="submission" date="2023-07" db="EMBL/GenBank/DDBJ databases">
        <title>Genomic Encyclopedia of Type Strains, Phase IV (KMG-IV): sequencing the most valuable type-strain genomes for metagenomic binning, comparative biology and taxonomic classification.</title>
        <authorList>
            <person name="Goeker M."/>
        </authorList>
    </citation>
    <scope>NUCLEOTIDE SEQUENCE [LARGE SCALE GENOMIC DNA]</scope>
    <source>
        <strain evidence="3 4">DSM 22616</strain>
    </source>
</reference>
<evidence type="ECO:0000256" key="1">
    <source>
        <dbReference type="SAM" id="MobiDB-lite"/>
    </source>
</evidence>
<comment type="caution">
    <text evidence="3">The sequence shown here is derived from an EMBL/GenBank/DDBJ whole genome shotgun (WGS) entry which is preliminary data.</text>
</comment>
<keyword evidence="4" id="KW-1185">Reference proteome</keyword>
<dbReference type="Pfam" id="PF05872">
    <property type="entry name" value="HerA_C"/>
    <property type="match status" value="1"/>
</dbReference>
<dbReference type="Proteomes" id="UP001236559">
    <property type="component" value="Unassembled WGS sequence"/>
</dbReference>
<dbReference type="InterPro" id="IPR027417">
    <property type="entry name" value="P-loop_NTPase"/>
</dbReference>
<dbReference type="EMBL" id="JAUSTN010000006">
    <property type="protein sequence ID" value="MDQ0275331.1"/>
    <property type="molecule type" value="Genomic_DNA"/>
</dbReference>
<dbReference type="InterPro" id="IPR002048">
    <property type="entry name" value="EF_hand_dom"/>
</dbReference>
<gene>
    <name evidence="3" type="ORF">J2S72_001356</name>
</gene>
<dbReference type="PROSITE" id="PS50222">
    <property type="entry name" value="EF_HAND_2"/>
    <property type="match status" value="1"/>
</dbReference>